<evidence type="ECO:0000259" key="8">
    <source>
        <dbReference type="Pfam" id="PF08439"/>
    </source>
</evidence>
<name>A0A1S6IYP4_9FIRM</name>
<comment type="function">
    <text evidence="6">Has oligopeptidase activity and degrades a variety of small bioactive peptides.</text>
</comment>
<keyword evidence="1 6" id="KW-0645">Protease</keyword>
<dbReference type="GO" id="GO:0006508">
    <property type="term" value="P:proteolysis"/>
    <property type="evidence" value="ECO:0007669"/>
    <property type="project" value="UniProtKB-KW"/>
</dbReference>
<evidence type="ECO:0000256" key="6">
    <source>
        <dbReference type="RuleBase" id="RU368091"/>
    </source>
</evidence>
<dbReference type="InterPro" id="IPR013647">
    <property type="entry name" value="OligopepF_N_dom"/>
</dbReference>
<feature type="domain" description="Peptidase M3A/M3B catalytic" evidence="7">
    <location>
        <begin position="203"/>
        <end position="578"/>
    </location>
</feature>
<gene>
    <name evidence="9" type="ORF">B0537_12720</name>
</gene>
<evidence type="ECO:0000256" key="2">
    <source>
        <dbReference type="ARBA" id="ARBA00022723"/>
    </source>
</evidence>
<dbReference type="Pfam" id="PF08439">
    <property type="entry name" value="Peptidase_M3_N"/>
    <property type="match status" value="1"/>
</dbReference>
<dbReference type="OrthoDB" id="9766487at2"/>
<dbReference type="GO" id="GO:0046872">
    <property type="term" value="F:metal ion binding"/>
    <property type="evidence" value="ECO:0007669"/>
    <property type="project" value="UniProtKB-UniRule"/>
</dbReference>
<comment type="similarity">
    <text evidence="6">Belongs to the peptidase M3B family.</text>
</comment>
<dbReference type="PANTHER" id="PTHR11804">
    <property type="entry name" value="PROTEASE M3 THIMET OLIGOPEPTIDASE-RELATED"/>
    <property type="match status" value="1"/>
</dbReference>
<dbReference type="GO" id="GO:0006518">
    <property type="term" value="P:peptide metabolic process"/>
    <property type="evidence" value="ECO:0007669"/>
    <property type="project" value="TreeGrafter"/>
</dbReference>
<keyword evidence="10" id="KW-1185">Reference proteome</keyword>
<dbReference type="PANTHER" id="PTHR11804:SF84">
    <property type="entry name" value="SACCHAROLYSIN"/>
    <property type="match status" value="1"/>
</dbReference>
<dbReference type="InterPro" id="IPR045090">
    <property type="entry name" value="Pept_M3A_M3B"/>
</dbReference>
<accession>A0A1S6IYP4</accession>
<evidence type="ECO:0000313" key="9">
    <source>
        <dbReference type="EMBL" id="AQS59872.1"/>
    </source>
</evidence>
<sequence>MNSNIKHRDEIEEQYKWNLTTMYQSPEEVEKDLALVKELLAKFMGYQGKLGDQDTLLEALLLQDQMEQLVEKSYTYAHMKLDEDNANTMSLALFDRVRSLYVHYTESTSFFMPELMKLDFATLQSYAADERFKDYRHFIQEIGRNKEHVLSDVEEKILSSFGELAGAPKSIFQTLNNADLKFGEVLSEDGSPVELTHGRYQSLIQSTNREVRKSAYNELYRVYKSFKNTIAQTYINSVKKDCLFARLRKFNSALEASTHADNVDVAVYNNLIDTVHKNIGLLHQYIDFRKQVMGLPEIYMYDLYVPLVTELKKTYPYEEAVKLVLQGLEKLGDKYVSDLRHGLENGWVDIYENKGKTSGAYSTGAYGYHPYILLNYNDTLNDVFTLAHEAGHAMHTFYSHQNQPYRNASYTIFVAEVASTLNESLLMHYLLNKTNDAKEKLYLLNYNLEQVRTTVFRQTMFAEFEKIVHEKVEQGVSLTPDALCEIYYDLNKFYYQGVQMDDEIALEWTRIPHFYNAFYVYKYATGMSAAVALANGILQGGQTELNKYLEFLASGGKDYPINLLKQAGVDMATPQPVEACLHSFQENLQAAAKLV</sequence>
<evidence type="ECO:0000256" key="4">
    <source>
        <dbReference type="ARBA" id="ARBA00022833"/>
    </source>
</evidence>
<dbReference type="Proteomes" id="UP000189464">
    <property type="component" value="Chromosome"/>
</dbReference>
<dbReference type="Pfam" id="PF01432">
    <property type="entry name" value="Peptidase_M3"/>
    <property type="match status" value="1"/>
</dbReference>
<proteinExistence type="inferred from homology"/>
<dbReference type="Gene3D" id="1.20.140.70">
    <property type="entry name" value="Oligopeptidase f, N-terminal domain"/>
    <property type="match status" value="1"/>
</dbReference>
<protein>
    <recommendedName>
        <fullName evidence="6">Oligopeptidase F</fullName>
        <ecNumber evidence="6">3.4.24.-</ecNumber>
    </recommendedName>
</protein>
<comment type="cofactor">
    <cofactor evidence="6">
        <name>Zn(2+)</name>
        <dbReference type="ChEBI" id="CHEBI:29105"/>
    </cofactor>
    <text evidence="6">Binds 1 zinc ion.</text>
</comment>
<dbReference type="InterPro" id="IPR001567">
    <property type="entry name" value="Pept_M3A_M3B_dom"/>
</dbReference>
<feature type="domain" description="Oligopeptidase F N-terminal" evidence="8">
    <location>
        <begin position="114"/>
        <end position="182"/>
    </location>
</feature>
<evidence type="ECO:0000256" key="3">
    <source>
        <dbReference type="ARBA" id="ARBA00022801"/>
    </source>
</evidence>
<reference evidence="9 10" key="1">
    <citation type="journal article" date="2016" name="Int. J. Syst. Evol. Microbiol.">
        <title>Desulfotomaculum ferrireducens sp. nov., a moderately thermophilic sulfate-reducing and dissimilatory Fe(III)-reducing bacterium isolated from compost.</title>
        <authorList>
            <person name="Yang G."/>
            <person name="Guo J."/>
            <person name="Zhuang L."/>
            <person name="Yuan Y."/>
            <person name="Zhou S."/>
        </authorList>
    </citation>
    <scope>NUCLEOTIDE SEQUENCE [LARGE SCALE GENOMIC DNA]</scope>
    <source>
        <strain evidence="9 10">GSS09</strain>
    </source>
</reference>
<dbReference type="InterPro" id="IPR042088">
    <property type="entry name" value="OligoPept_F_C"/>
</dbReference>
<organism evidence="9 10">
    <name type="scientific">Desulforamulus ferrireducens</name>
    <dbReference type="NCBI Taxonomy" id="1833852"/>
    <lineage>
        <taxon>Bacteria</taxon>
        <taxon>Bacillati</taxon>
        <taxon>Bacillota</taxon>
        <taxon>Clostridia</taxon>
        <taxon>Eubacteriales</taxon>
        <taxon>Peptococcaceae</taxon>
        <taxon>Desulforamulus</taxon>
    </lineage>
</organism>
<dbReference type="KEGG" id="dfg:B0537_12720"/>
<dbReference type="Gene3D" id="1.10.1370.20">
    <property type="entry name" value="Oligoendopeptidase f, C-terminal domain"/>
    <property type="match status" value="1"/>
</dbReference>
<dbReference type="SUPFAM" id="SSF55486">
    <property type="entry name" value="Metalloproteases ('zincins'), catalytic domain"/>
    <property type="match status" value="1"/>
</dbReference>
<dbReference type="InterPro" id="IPR004438">
    <property type="entry name" value="Peptidase_M3B"/>
</dbReference>
<dbReference type="NCBIfam" id="TIGR00181">
    <property type="entry name" value="pepF"/>
    <property type="match status" value="1"/>
</dbReference>
<evidence type="ECO:0000259" key="7">
    <source>
        <dbReference type="Pfam" id="PF01432"/>
    </source>
</evidence>
<dbReference type="GO" id="GO:0004222">
    <property type="term" value="F:metalloendopeptidase activity"/>
    <property type="evidence" value="ECO:0007669"/>
    <property type="project" value="UniProtKB-UniRule"/>
</dbReference>
<dbReference type="CDD" id="cd09608">
    <property type="entry name" value="M3B_PepF"/>
    <property type="match status" value="1"/>
</dbReference>
<dbReference type="EC" id="3.4.24.-" evidence="6"/>
<dbReference type="EMBL" id="CP019698">
    <property type="protein sequence ID" value="AQS59872.1"/>
    <property type="molecule type" value="Genomic_DNA"/>
</dbReference>
<keyword evidence="2 6" id="KW-0479">Metal-binding</keyword>
<dbReference type="Gene3D" id="1.10.287.830">
    <property type="entry name" value="putative peptidase helix hairpin domain like"/>
    <property type="match status" value="1"/>
</dbReference>
<keyword evidence="5 6" id="KW-0482">Metalloprotease</keyword>
<evidence type="ECO:0000256" key="5">
    <source>
        <dbReference type="ARBA" id="ARBA00023049"/>
    </source>
</evidence>
<dbReference type="AlphaFoldDB" id="A0A1S6IYP4"/>
<evidence type="ECO:0000313" key="10">
    <source>
        <dbReference type="Proteomes" id="UP000189464"/>
    </source>
</evidence>
<evidence type="ECO:0000256" key="1">
    <source>
        <dbReference type="ARBA" id="ARBA00022670"/>
    </source>
</evidence>
<keyword evidence="3 6" id="KW-0378">Hydrolase</keyword>
<dbReference type="STRING" id="1833852.B0537_12720"/>
<keyword evidence="4 6" id="KW-0862">Zinc</keyword>
<dbReference type="RefSeq" id="WP_077714915.1">
    <property type="nucleotide sequence ID" value="NZ_CP019698.1"/>
</dbReference>